<dbReference type="Proteomes" id="UP000286934">
    <property type="component" value="Unassembled WGS sequence"/>
</dbReference>
<protein>
    <submittedName>
        <fullName evidence="3">Uncharacterized protein</fullName>
    </submittedName>
</protein>
<comment type="caution">
    <text evidence="3">The sequence shown here is derived from an EMBL/GenBank/DDBJ whole genome shotgun (WGS) entry which is preliminary data.</text>
</comment>
<dbReference type="EMBL" id="PIPP01000003">
    <property type="protein sequence ID" value="RUO36787.1"/>
    <property type="molecule type" value="Genomic_DNA"/>
</dbReference>
<evidence type="ECO:0000313" key="4">
    <source>
        <dbReference type="Proteomes" id="UP000286934"/>
    </source>
</evidence>
<evidence type="ECO:0000256" key="1">
    <source>
        <dbReference type="SAM" id="MobiDB-lite"/>
    </source>
</evidence>
<evidence type="ECO:0000313" key="3">
    <source>
        <dbReference type="EMBL" id="RUO36787.1"/>
    </source>
</evidence>
<dbReference type="OrthoDB" id="4750212at2"/>
<feature type="compositionally biased region" description="Basic and acidic residues" evidence="1">
    <location>
        <begin position="97"/>
        <end position="140"/>
    </location>
</feature>
<dbReference type="AlphaFoldDB" id="A0A432WSP7"/>
<sequence>MKQILNHSSPKHWLLTSALGLLMIAPAAAQEEKPSLAEEMKACASISNAIERLVCFDDLVAALPTVTAEAADRGARGNAETRGKERAAEATSSALSARERAAQERAAAAERRAAEAEERLMQQQAEQRRAAAEAERRNAEAARNQPPSDKTYITINEAWQNARGLWRFRLDNGQEWHQTSSEGGVRYREGMNYYIEPGSFGSYFLSSDDNNRRMRIRLVD</sequence>
<feature type="signal peptide" evidence="2">
    <location>
        <begin position="1"/>
        <end position="29"/>
    </location>
</feature>
<evidence type="ECO:0000256" key="2">
    <source>
        <dbReference type="SAM" id="SignalP"/>
    </source>
</evidence>
<feature type="chain" id="PRO_5019184379" evidence="2">
    <location>
        <begin position="30"/>
        <end position="220"/>
    </location>
</feature>
<feature type="compositionally biased region" description="Basic and acidic residues" evidence="1">
    <location>
        <begin position="71"/>
        <end position="88"/>
    </location>
</feature>
<name>A0A432WSP7_9GAMM</name>
<reference evidence="4" key="1">
    <citation type="journal article" date="2018" name="Front. Microbiol.">
        <title>Genome-Based Analysis Reveals the Taxonomy and Diversity of the Family Idiomarinaceae.</title>
        <authorList>
            <person name="Liu Y."/>
            <person name="Lai Q."/>
            <person name="Shao Z."/>
        </authorList>
    </citation>
    <scope>NUCLEOTIDE SEQUENCE [LARGE SCALE GENOMIC DNA]</scope>
    <source>
        <strain evidence="4">AIS</strain>
    </source>
</reference>
<feature type="region of interest" description="Disordered" evidence="1">
    <location>
        <begin position="71"/>
        <end position="148"/>
    </location>
</feature>
<keyword evidence="2" id="KW-0732">Signal</keyword>
<dbReference type="RefSeq" id="WP_126807541.1">
    <property type="nucleotide sequence ID" value="NZ_PIPP01000003.1"/>
</dbReference>
<proteinExistence type="predicted"/>
<organism evidence="3 4">
    <name type="scientific">Aliidiomarina shirensis</name>
    <dbReference type="NCBI Taxonomy" id="1048642"/>
    <lineage>
        <taxon>Bacteria</taxon>
        <taxon>Pseudomonadati</taxon>
        <taxon>Pseudomonadota</taxon>
        <taxon>Gammaproteobacteria</taxon>
        <taxon>Alteromonadales</taxon>
        <taxon>Idiomarinaceae</taxon>
        <taxon>Aliidiomarina</taxon>
    </lineage>
</organism>
<gene>
    <name evidence="3" type="ORF">CWE13_08020</name>
</gene>
<keyword evidence="4" id="KW-1185">Reference proteome</keyword>
<accession>A0A432WSP7</accession>